<gene>
    <name evidence="1" type="ORF">MNB_SV-14-1277</name>
</gene>
<sequence length="121" mass="14122">MKTTKKILLLTTISFLTLFFNGCSSHHDVVSVSETHLYNNNYGLHPNVEVDRIIENEVMAMNDPIEVEMPKNTNPELTTEPKLEEGTFLAEDYVPTKPIITYKYKFDKKFYDKPEWRTADF</sequence>
<dbReference type="EMBL" id="FPHN01000183">
    <property type="protein sequence ID" value="SFV65388.1"/>
    <property type="molecule type" value="Genomic_DNA"/>
</dbReference>
<evidence type="ECO:0000313" key="1">
    <source>
        <dbReference type="EMBL" id="SFV65388.1"/>
    </source>
</evidence>
<accession>A0A1W1CHP3</accession>
<dbReference type="AlphaFoldDB" id="A0A1W1CHP3"/>
<proteinExistence type="predicted"/>
<protein>
    <submittedName>
        <fullName evidence="1">Uncharacterized protein</fullName>
    </submittedName>
</protein>
<name>A0A1W1CHP3_9ZZZZ</name>
<organism evidence="1">
    <name type="scientific">hydrothermal vent metagenome</name>
    <dbReference type="NCBI Taxonomy" id="652676"/>
    <lineage>
        <taxon>unclassified sequences</taxon>
        <taxon>metagenomes</taxon>
        <taxon>ecological metagenomes</taxon>
    </lineage>
</organism>
<reference evidence="1" key="1">
    <citation type="submission" date="2016-10" db="EMBL/GenBank/DDBJ databases">
        <authorList>
            <person name="de Groot N.N."/>
        </authorList>
    </citation>
    <scope>NUCLEOTIDE SEQUENCE</scope>
</reference>